<organism evidence="1 2">
    <name type="scientific">Nitratireductor indicus C115</name>
    <dbReference type="NCBI Taxonomy" id="1231190"/>
    <lineage>
        <taxon>Bacteria</taxon>
        <taxon>Pseudomonadati</taxon>
        <taxon>Pseudomonadota</taxon>
        <taxon>Alphaproteobacteria</taxon>
        <taxon>Hyphomicrobiales</taxon>
        <taxon>Phyllobacteriaceae</taxon>
        <taxon>Nitratireductor</taxon>
    </lineage>
</organism>
<dbReference type="AlphaFoldDB" id="K2NLV3"/>
<protein>
    <submittedName>
        <fullName evidence="1">Uncharacterized protein</fullName>
    </submittedName>
</protein>
<accession>K2NLV3</accession>
<evidence type="ECO:0000313" key="1">
    <source>
        <dbReference type="EMBL" id="EKF40425.1"/>
    </source>
</evidence>
<dbReference type="EMBL" id="AMSI01000018">
    <property type="protein sequence ID" value="EKF40425.1"/>
    <property type="molecule type" value="Genomic_DNA"/>
</dbReference>
<dbReference type="Proteomes" id="UP000007374">
    <property type="component" value="Unassembled WGS sequence"/>
</dbReference>
<proteinExistence type="predicted"/>
<keyword evidence="2" id="KW-1185">Reference proteome</keyword>
<evidence type="ECO:0000313" key="2">
    <source>
        <dbReference type="Proteomes" id="UP000007374"/>
    </source>
</evidence>
<comment type="caution">
    <text evidence="1">The sequence shown here is derived from an EMBL/GenBank/DDBJ whole genome shotgun (WGS) entry which is preliminary data.</text>
</comment>
<name>K2NLV3_9HYPH</name>
<dbReference type="STRING" id="721133.SAMN05216176_11451"/>
<reference evidence="1 2" key="1">
    <citation type="journal article" date="2012" name="J. Bacteriol.">
        <title>Genome Sequence of Nitratireductor indicus Type Strain C115.</title>
        <authorList>
            <person name="Lai Q."/>
            <person name="Li G."/>
            <person name="Yu Z."/>
            <person name="Shao Z."/>
        </authorList>
    </citation>
    <scope>NUCLEOTIDE SEQUENCE [LARGE SCALE GENOMIC DNA]</scope>
    <source>
        <strain evidence="1 2">C115</strain>
    </source>
</reference>
<sequence>MEPGGSGVSPSKQKGPVTLHASDGPISLFFRIRTDAGVFTHLVKHASIFQIRCLPFKFSTLRMSLPPKRFPIPGDMR</sequence>
<gene>
    <name evidence="1" type="ORF">NA8A_21042</name>
</gene>